<feature type="non-terminal residue" evidence="3">
    <location>
        <position position="1"/>
    </location>
</feature>
<dbReference type="Pfam" id="PF04471">
    <property type="entry name" value="Mrr_cat"/>
    <property type="match status" value="1"/>
</dbReference>
<dbReference type="InterPro" id="IPR007560">
    <property type="entry name" value="Restrct_endonuc_IV_Mrr"/>
</dbReference>
<accession>X1SIJ5</accession>
<dbReference type="Gene3D" id="3.40.1350.10">
    <property type="match status" value="1"/>
</dbReference>
<reference evidence="3" key="1">
    <citation type="journal article" date="2014" name="Front. Microbiol.">
        <title>High frequency of phylogenetically diverse reductive dehalogenase-homologous genes in deep subseafloor sedimentary metagenomes.</title>
        <authorList>
            <person name="Kawai M."/>
            <person name="Futagami T."/>
            <person name="Toyoda A."/>
            <person name="Takaki Y."/>
            <person name="Nishi S."/>
            <person name="Hori S."/>
            <person name="Arai W."/>
            <person name="Tsubouchi T."/>
            <person name="Morono Y."/>
            <person name="Uchiyama I."/>
            <person name="Ito T."/>
            <person name="Fujiyama A."/>
            <person name="Inagaki F."/>
            <person name="Takami H."/>
        </authorList>
    </citation>
    <scope>NUCLEOTIDE SEQUENCE</scope>
    <source>
        <strain evidence="3">Expedition CK06-06</strain>
    </source>
</reference>
<dbReference type="Pfam" id="PF18551">
    <property type="entry name" value="TackOD1"/>
    <property type="match status" value="1"/>
</dbReference>
<dbReference type="EMBL" id="BARW01007713">
    <property type="protein sequence ID" value="GAI75235.1"/>
    <property type="molecule type" value="Genomic_DNA"/>
</dbReference>
<proteinExistence type="predicted"/>
<dbReference type="GO" id="GO:0004519">
    <property type="term" value="F:endonuclease activity"/>
    <property type="evidence" value="ECO:0007669"/>
    <property type="project" value="InterPro"/>
</dbReference>
<evidence type="ECO:0008006" key="4">
    <source>
        <dbReference type="Google" id="ProtNLM"/>
    </source>
</evidence>
<sequence>TQLDTRQLGISLQGLSLFFYISRGGLTFKVQAGQAEAEKECLRAHIVGTGKGEEVVSILEALANKEILKRSFFETLLRCPQCQSVNLRPSQHCPRCAAGNIARGRILEHFVCKHVGLEDEYISRGRYVCPECKQELRTIGSDYQSLGLLYKCRDCDNVFNQPTIKWRCLECSSLTPQEKIPEINVYSYSFNEERRGWLEFELKPKRHLIDFLKQRGYEVTENAIVKGSSGAEHKIDILATRDDGVVTYKIAIGVKVAEDRIGLHEIFDFDDTVYDSGIHDKVLVVVPGLHREAEKFASLQRIKVLEVRDLETVLASAVSKPSVEIKKEPFEFKSKSQLIEYLKKIGYQVEENAQVQGRSGAKHTLDILATRDDGLVTHRIAAGVEVA</sequence>
<feature type="domain" description="Thaumarchaeal output" evidence="2">
    <location>
        <begin position="51"/>
        <end position="189"/>
    </location>
</feature>
<gene>
    <name evidence="3" type="ORF">S12H4_15986</name>
</gene>
<evidence type="ECO:0000259" key="2">
    <source>
        <dbReference type="Pfam" id="PF18551"/>
    </source>
</evidence>
<dbReference type="GO" id="GO:0009307">
    <property type="term" value="P:DNA restriction-modification system"/>
    <property type="evidence" value="ECO:0007669"/>
    <property type="project" value="InterPro"/>
</dbReference>
<dbReference type="GO" id="GO:0003677">
    <property type="term" value="F:DNA binding"/>
    <property type="evidence" value="ECO:0007669"/>
    <property type="project" value="InterPro"/>
</dbReference>
<organism evidence="3">
    <name type="scientific">marine sediment metagenome</name>
    <dbReference type="NCBI Taxonomy" id="412755"/>
    <lineage>
        <taxon>unclassified sequences</taxon>
        <taxon>metagenomes</taxon>
        <taxon>ecological metagenomes</taxon>
    </lineage>
</organism>
<protein>
    <recommendedName>
        <fullName evidence="4">Thaumarchaeal output domain-containing protein</fullName>
    </recommendedName>
</protein>
<comment type="caution">
    <text evidence="3">The sequence shown here is derived from an EMBL/GenBank/DDBJ whole genome shotgun (WGS) entry which is preliminary data.</text>
</comment>
<feature type="non-terminal residue" evidence="3">
    <location>
        <position position="387"/>
    </location>
</feature>
<evidence type="ECO:0000313" key="3">
    <source>
        <dbReference type="EMBL" id="GAI75235.1"/>
    </source>
</evidence>
<evidence type="ECO:0000259" key="1">
    <source>
        <dbReference type="Pfam" id="PF04471"/>
    </source>
</evidence>
<dbReference type="SUPFAM" id="SSF52980">
    <property type="entry name" value="Restriction endonuclease-like"/>
    <property type="match status" value="1"/>
</dbReference>
<dbReference type="AlphaFoldDB" id="X1SIJ5"/>
<dbReference type="InterPro" id="IPR040572">
    <property type="entry name" value="TackOD1"/>
</dbReference>
<feature type="domain" description="Restriction endonuclease type IV Mrr" evidence="1">
    <location>
        <begin position="207"/>
        <end position="311"/>
    </location>
</feature>
<dbReference type="InterPro" id="IPR011335">
    <property type="entry name" value="Restrct_endonuc-II-like"/>
</dbReference>
<name>X1SIJ5_9ZZZZ</name>
<dbReference type="InterPro" id="IPR011856">
    <property type="entry name" value="tRNA_endonuc-like_dom_sf"/>
</dbReference>